<dbReference type="RefSeq" id="WP_143445582.1">
    <property type="nucleotide sequence ID" value="NZ_CP062789.1"/>
</dbReference>
<evidence type="ECO:0000313" key="4">
    <source>
        <dbReference type="Proteomes" id="UP000593998"/>
    </source>
</evidence>
<dbReference type="Proteomes" id="UP000192634">
    <property type="component" value="Unassembled WGS sequence"/>
</dbReference>
<name>A0A1W2C8S3_9MICO</name>
<dbReference type="EMBL" id="CP062789">
    <property type="protein sequence ID" value="QOK21321.1"/>
    <property type="molecule type" value="Genomic_DNA"/>
</dbReference>
<evidence type="ECO:0000313" key="1">
    <source>
        <dbReference type="EMBL" id="QOK21321.1"/>
    </source>
</evidence>
<reference evidence="1 4" key="2">
    <citation type="submission" date="2020-10" db="EMBL/GenBank/DDBJ databases">
        <title>Janibacter indicus TT2 genome sequence.</title>
        <authorList>
            <person name="Lee K."/>
            <person name="Ganzorig M."/>
        </authorList>
    </citation>
    <scope>NUCLEOTIDE SEQUENCE [LARGE SCALE GENOMIC DNA]</scope>
    <source>
        <strain evidence="1 4">TT2</strain>
    </source>
</reference>
<dbReference type="Proteomes" id="UP000593998">
    <property type="component" value="Chromosome"/>
</dbReference>
<dbReference type="AlphaFoldDB" id="A0A1W2C8S3"/>
<reference evidence="2 3" key="1">
    <citation type="submission" date="2017-04" db="EMBL/GenBank/DDBJ databases">
        <authorList>
            <person name="Afonso C.L."/>
            <person name="Miller P.J."/>
            <person name="Scott M.A."/>
            <person name="Spackman E."/>
            <person name="Goraichik I."/>
            <person name="Dimitrov K.M."/>
            <person name="Suarez D.L."/>
            <person name="Swayne D.E."/>
        </authorList>
    </citation>
    <scope>NUCLEOTIDE SEQUENCE [LARGE SCALE GENOMIC DNA]</scope>
    <source>
        <strain evidence="2 3">CGMCC 1.12511</strain>
    </source>
</reference>
<dbReference type="EMBL" id="FWXN01000010">
    <property type="protein sequence ID" value="SMC81262.1"/>
    <property type="molecule type" value="Genomic_DNA"/>
</dbReference>
<gene>
    <name evidence="1" type="ORF">IGS73_08935</name>
    <name evidence="2" type="ORF">SAMN06296429_110111</name>
</gene>
<proteinExistence type="predicted"/>
<evidence type="ECO:0000313" key="3">
    <source>
        <dbReference type="Proteomes" id="UP000192634"/>
    </source>
</evidence>
<protein>
    <submittedName>
        <fullName evidence="2">Uncharacterized protein</fullName>
    </submittedName>
</protein>
<sequence length="81" mass="9029">MGVPLFVHDMPQGVISPVLSRISTEVRARLMGLPLFVATEAERRALARACGPEQRIVLLEVEIPDQPRPPTAIYRRAGRVR</sequence>
<evidence type="ECO:0000313" key="2">
    <source>
        <dbReference type="EMBL" id="SMC81262.1"/>
    </source>
</evidence>
<accession>A0A1W2C8S3</accession>
<organism evidence="2 3">
    <name type="scientific">Janibacter indicus</name>
    <dbReference type="NCBI Taxonomy" id="857417"/>
    <lineage>
        <taxon>Bacteria</taxon>
        <taxon>Bacillati</taxon>
        <taxon>Actinomycetota</taxon>
        <taxon>Actinomycetes</taxon>
        <taxon>Micrococcales</taxon>
        <taxon>Intrasporangiaceae</taxon>
        <taxon>Janibacter</taxon>
    </lineage>
</organism>